<comment type="similarity">
    <text evidence="1 4">Belongs to the bacterial histone-like protein family.</text>
</comment>
<organism evidence="5 6">
    <name type="scientific">Parabacteroides segnis</name>
    <dbReference type="NCBI Taxonomy" id="2763058"/>
    <lineage>
        <taxon>Bacteria</taxon>
        <taxon>Pseudomonadati</taxon>
        <taxon>Bacteroidota</taxon>
        <taxon>Bacteroidia</taxon>
        <taxon>Bacteroidales</taxon>
        <taxon>Tannerellaceae</taxon>
        <taxon>Parabacteroides</taxon>
    </lineage>
</organism>
<dbReference type="InterPro" id="IPR010992">
    <property type="entry name" value="IHF-like_DNA-bd_dom_sf"/>
</dbReference>
<comment type="caution">
    <text evidence="5">The sequence shown here is derived from an EMBL/GenBank/DDBJ whole genome shotgun (WGS) entry which is preliminary data.</text>
</comment>
<evidence type="ECO:0000256" key="3">
    <source>
        <dbReference type="ARBA" id="ARBA00023125"/>
    </source>
</evidence>
<sequence>MNKYELSCAIRKARGCTMTEAKGLLNMFMEVFTEQLANENSINLQGFGVLKPWHQTSRRARNPNTGKAVTIQARTSVKFRPGKLLLDALNKRG</sequence>
<dbReference type="InterPro" id="IPR000119">
    <property type="entry name" value="Hist_DNA-bd"/>
</dbReference>
<dbReference type="PANTHER" id="PTHR33175:SF3">
    <property type="entry name" value="DNA-BINDING PROTEIN HU-BETA"/>
    <property type="match status" value="1"/>
</dbReference>
<dbReference type="SMART" id="SM00411">
    <property type="entry name" value="BHL"/>
    <property type="match status" value="1"/>
</dbReference>
<dbReference type="RefSeq" id="WP_186958753.1">
    <property type="nucleotide sequence ID" value="NZ_JACOOI010000005.1"/>
</dbReference>
<dbReference type="GO" id="GO:0003677">
    <property type="term" value="F:DNA binding"/>
    <property type="evidence" value="ECO:0007669"/>
    <property type="project" value="UniProtKB-KW"/>
</dbReference>
<dbReference type="InterPro" id="IPR020816">
    <property type="entry name" value="Histone-like_DNA-bd_CS"/>
</dbReference>
<proteinExistence type="inferred from homology"/>
<dbReference type="PANTHER" id="PTHR33175">
    <property type="entry name" value="DNA-BINDING PROTEIN HU"/>
    <property type="match status" value="1"/>
</dbReference>
<keyword evidence="3 5" id="KW-0238">DNA-binding</keyword>
<dbReference type="SUPFAM" id="SSF47729">
    <property type="entry name" value="IHF-like DNA-binding proteins"/>
    <property type="match status" value="1"/>
</dbReference>
<gene>
    <name evidence="5" type="ORF">H8S77_06415</name>
</gene>
<keyword evidence="6" id="KW-1185">Reference proteome</keyword>
<dbReference type="EMBL" id="JACOOI010000005">
    <property type="protein sequence ID" value="MBC5642517.1"/>
    <property type="molecule type" value="Genomic_DNA"/>
</dbReference>
<dbReference type="Gene3D" id="4.10.520.10">
    <property type="entry name" value="IHF-like DNA-binding proteins"/>
    <property type="match status" value="1"/>
</dbReference>
<reference evidence="5 6" key="1">
    <citation type="submission" date="2020-08" db="EMBL/GenBank/DDBJ databases">
        <title>Genome public.</title>
        <authorList>
            <person name="Liu C."/>
            <person name="Sun Q."/>
        </authorList>
    </citation>
    <scope>NUCLEOTIDE SEQUENCE [LARGE SCALE GENOMIC DNA]</scope>
    <source>
        <strain evidence="5 6">BX2</strain>
    </source>
</reference>
<accession>A0ABR7DYG7</accession>
<dbReference type="Pfam" id="PF00216">
    <property type="entry name" value="Bac_DNA_binding"/>
    <property type="match status" value="1"/>
</dbReference>
<dbReference type="PROSITE" id="PS00045">
    <property type="entry name" value="HISTONE_LIKE"/>
    <property type="match status" value="1"/>
</dbReference>
<dbReference type="PRINTS" id="PR01727">
    <property type="entry name" value="DNABINDINGHU"/>
</dbReference>
<name>A0ABR7DYG7_9BACT</name>
<evidence type="ECO:0000313" key="5">
    <source>
        <dbReference type="EMBL" id="MBC5642517.1"/>
    </source>
</evidence>
<evidence type="ECO:0000256" key="2">
    <source>
        <dbReference type="ARBA" id="ARBA00023067"/>
    </source>
</evidence>
<keyword evidence="2" id="KW-0226">DNA condensation</keyword>
<dbReference type="Proteomes" id="UP000644010">
    <property type="component" value="Unassembled WGS sequence"/>
</dbReference>
<dbReference type="CDD" id="cd13832">
    <property type="entry name" value="IHF"/>
    <property type="match status" value="1"/>
</dbReference>
<evidence type="ECO:0000313" key="6">
    <source>
        <dbReference type="Proteomes" id="UP000644010"/>
    </source>
</evidence>
<protein>
    <submittedName>
        <fullName evidence="5">HU family DNA-binding protein</fullName>
    </submittedName>
</protein>
<evidence type="ECO:0000256" key="1">
    <source>
        <dbReference type="ARBA" id="ARBA00010529"/>
    </source>
</evidence>
<evidence type="ECO:0000256" key="4">
    <source>
        <dbReference type="RuleBase" id="RU003939"/>
    </source>
</evidence>